<dbReference type="SUPFAM" id="SSF56219">
    <property type="entry name" value="DNase I-like"/>
    <property type="match status" value="1"/>
</dbReference>
<evidence type="ECO:0008006" key="3">
    <source>
        <dbReference type="Google" id="ProtNLM"/>
    </source>
</evidence>
<organism evidence="1 2">
    <name type="scientific">Cirrhinus mrigala</name>
    <name type="common">Mrigala</name>
    <dbReference type="NCBI Taxonomy" id="683832"/>
    <lineage>
        <taxon>Eukaryota</taxon>
        <taxon>Metazoa</taxon>
        <taxon>Chordata</taxon>
        <taxon>Craniata</taxon>
        <taxon>Vertebrata</taxon>
        <taxon>Euteleostomi</taxon>
        <taxon>Actinopterygii</taxon>
        <taxon>Neopterygii</taxon>
        <taxon>Teleostei</taxon>
        <taxon>Ostariophysi</taxon>
        <taxon>Cypriniformes</taxon>
        <taxon>Cyprinidae</taxon>
        <taxon>Labeoninae</taxon>
        <taxon>Labeonini</taxon>
        <taxon>Cirrhinus</taxon>
    </lineage>
</organism>
<reference evidence="1 2" key="1">
    <citation type="submission" date="2024-05" db="EMBL/GenBank/DDBJ databases">
        <title>Genome sequencing and assembly of Indian major carp, Cirrhinus mrigala (Hamilton, 1822).</title>
        <authorList>
            <person name="Mohindra V."/>
            <person name="Chowdhury L.M."/>
            <person name="Lal K."/>
            <person name="Jena J.K."/>
        </authorList>
    </citation>
    <scope>NUCLEOTIDE SEQUENCE [LARGE SCALE GENOMIC DNA]</scope>
    <source>
        <strain evidence="1">CM1030</strain>
        <tissue evidence="1">Blood</tissue>
    </source>
</reference>
<protein>
    <recommendedName>
        <fullName evidence="3">Inositol polyphosphate 5-phosphatase</fullName>
    </recommendedName>
</protein>
<gene>
    <name evidence="1" type="ORF">M9458_021999</name>
</gene>
<comment type="caution">
    <text evidence="1">The sequence shown here is derived from an EMBL/GenBank/DDBJ whole genome shotgun (WGS) entry which is preliminary data.</text>
</comment>
<dbReference type="AlphaFoldDB" id="A0ABD0Q8U8"/>
<name>A0ABD0Q8U8_CIRMR</name>
<dbReference type="Proteomes" id="UP001529510">
    <property type="component" value="Unassembled WGS sequence"/>
</dbReference>
<proteinExistence type="predicted"/>
<dbReference type="EMBL" id="JAMKFB020000010">
    <property type="protein sequence ID" value="KAL0182624.1"/>
    <property type="molecule type" value="Genomic_DNA"/>
</dbReference>
<feature type="non-terminal residue" evidence="1">
    <location>
        <position position="63"/>
    </location>
</feature>
<dbReference type="Gene3D" id="3.60.10.10">
    <property type="entry name" value="Endonuclease/exonuclease/phosphatase"/>
    <property type="match status" value="1"/>
</dbReference>
<dbReference type="InterPro" id="IPR036691">
    <property type="entry name" value="Endo/exonu/phosph_ase_sf"/>
</dbReference>
<sequence length="63" mass="7294">SPRVLLGMCQNHFKYTRPKKIRVCVGTWNVNGGKQFRSIAFRNHTLNDWLLDAPKKAGHPDFQ</sequence>
<evidence type="ECO:0000313" key="1">
    <source>
        <dbReference type="EMBL" id="KAL0182624.1"/>
    </source>
</evidence>
<evidence type="ECO:0000313" key="2">
    <source>
        <dbReference type="Proteomes" id="UP001529510"/>
    </source>
</evidence>
<keyword evidence="2" id="KW-1185">Reference proteome</keyword>
<feature type="non-terminal residue" evidence="1">
    <location>
        <position position="1"/>
    </location>
</feature>
<accession>A0ABD0Q8U8</accession>